<comment type="similarity">
    <text evidence="1">Belongs to the Bcl-2 family.</text>
</comment>
<dbReference type="PROSITE" id="PS50062">
    <property type="entry name" value="BCL2_FAMILY"/>
    <property type="match status" value="1"/>
</dbReference>
<evidence type="ECO:0000256" key="2">
    <source>
        <dbReference type="ARBA" id="ARBA00022553"/>
    </source>
</evidence>
<sequence length="380" mass="43814">MSSPNDVSMEDDDRDSIEYKILMAYAQRRLSVSKYGKLLKNEANVCKSQSLISREVETDCPRDKDGPSRGIINFQIPTTKVQSKTQLKGKSLPVYDCRAEQEKFPTLPFFEDQEPCYSDCNIRFESPQEWNSQHQTRLAGGNKERAFKYSIFSESGHIDELNTGNSTLRARSNILSSIEQYTHVSQYMVCLRLARILIAFFVSHFPSQSGERADVNRIADKLAKLVTSRSQKFLRLAWPQGPSVKRHDSDGKEYDEEMIQTIVSLLRKSGDELEEMIQKDRTFYQRFEDMLSYTFFKSITDLFLKCAVADSPSEPESQVQRVKVAFIMEVATRLNAVDNHPMNLVLGFGLKYLREHFKPWIQDQGGWEKAFESLDEEEVE</sequence>
<dbReference type="AlphaFoldDB" id="A0A2I0MKP1"/>
<gene>
    <name evidence="4" type="primary">BCL2L14</name>
    <name evidence="4" type="ORF">A306_00004396</name>
</gene>
<dbReference type="Gene3D" id="1.10.437.10">
    <property type="entry name" value="Blc2-like"/>
    <property type="match status" value="1"/>
</dbReference>
<comment type="caution">
    <text evidence="4">The sequence shown here is derived from an EMBL/GenBank/DDBJ whole genome shotgun (WGS) entry which is preliminary data.</text>
</comment>
<keyword evidence="5" id="KW-1185">Reference proteome</keyword>
<evidence type="ECO:0000313" key="4">
    <source>
        <dbReference type="EMBL" id="PKK30238.1"/>
    </source>
</evidence>
<proteinExistence type="inferred from homology"/>
<dbReference type="GO" id="GO:0006915">
    <property type="term" value="P:apoptotic process"/>
    <property type="evidence" value="ECO:0007669"/>
    <property type="project" value="UniProtKB-KW"/>
</dbReference>
<reference evidence="4 5" key="1">
    <citation type="journal article" date="2013" name="Science">
        <title>Genomic diversity and evolution of the head crest in the rock pigeon.</title>
        <authorList>
            <person name="Shapiro M.D."/>
            <person name="Kronenberg Z."/>
            <person name="Li C."/>
            <person name="Domyan E.T."/>
            <person name="Pan H."/>
            <person name="Campbell M."/>
            <person name="Tan H."/>
            <person name="Huff C.D."/>
            <person name="Hu H."/>
            <person name="Vickrey A.I."/>
            <person name="Nielsen S.C."/>
            <person name="Stringham S.A."/>
            <person name="Hu H."/>
            <person name="Willerslev E."/>
            <person name="Gilbert M.T."/>
            <person name="Yandell M."/>
            <person name="Zhang G."/>
            <person name="Wang J."/>
        </authorList>
    </citation>
    <scope>NUCLEOTIDE SEQUENCE [LARGE SCALE GENOMIC DNA]</scope>
    <source>
        <tissue evidence="4">Blood</tissue>
    </source>
</reference>
<dbReference type="SUPFAM" id="SSF56854">
    <property type="entry name" value="Bcl-2 inhibitors of programmed cell death"/>
    <property type="match status" value="1"/>
</dbReference>
<evidence type="ECO:0000313" key="5">
    <source>
        <dbReference type="Proteomes" id="UP000053872"/>
    </source>
</evidence>
<dbReference type="STRING" id="8932.A0A2I0MKP1"/>
<dbReference type="EMBL" id="AKCR02000008">
    <property type="protein sequence ID" value="PKK30238.1"/>
    <property type="molecule type" value="Genomic_DNA"/>
</dbReference>
<dbReference type="PANTHER" id="PTHR14965">
    <property type="entry name" value="SI:CH73-248E21.1"/>
    <property type="match status" value="1"/>
</dbReference>
<dbReference type="InterPro" id="IPR002475">
    <property type="entry name" value="Bcl2-like"/>
</dbReference>
<accession>A0A2I0MKP1</accession>
<organism evidence="4 5">
    <name type="scientific">Columba livia</name>
    <name type="common">Rock dove</name>
    <dbReference type="NCBI Taxonomy" id="8932"/>
    <lineage>
        <taxon>Eukaryota</taxon>
        <taxon>Metazoa</taxon>
        <taxon>Chordata</taxon>
        <taxon>Craniata</taxon>
        <taxon>Vertebrata</taxon>
        <taxon>Euteleostomi</taxon>
        <taxon>Archelosauria</taxon>
        <taxon>Archosauria</taxon>
        <taxon>Dinosauria</taxon>
        <taxon>Saurischia</taxon>
        <taxon>Theropoda</taxon>
        <taxon>Coelurosauria</taxon>
        <taxon>Aves</taxon>
        <taxon>Neognathae</taxon>
        <taxon>Neoaves</taxon>
        <taxon>Columbimorphae</taxon>
        <taxon>Columbiformes</taxon>
        <taxon>Columbidae</taxon>
        <taxon>Columba</taxon>
    </lineage>
</organism>
<dbReference type="PROSITE" id="PS01258">
    <property type="entry name" value="BH2"/>
    <property type="match status" value="1"/>
</dbReference>
<keyword evidence="3" id="KW-0053">Apoptosis</keyword>
<dbReference type="InterPro" id="IPR036834">
    <property type="entry name" value="Bcl-2-like_sf"/>
</dbReference>
<protein>
    <submittedName>
        <fullName evidence="4">BCL2-like 14 (Apoptosis facilitator)</fullName>
    </submittedName>
</protein>
<dbReference type="GO" id="GO:2001236">
    <property type="term" value="P:regulation of extrinsic apoptotic signaling pathway"/>
    <property type="evidence" value="ECO:0007669"/>
    <property type="project" value="TreeGrafter"/>
</dbReference>
<dbReference type="InParanoid" id="A0A2I0MKP1"/>
<dbReference type="InterPro" id="IPR020726">
    <property type="entry name" value="Bcl2_BH2_motif_CS"/>
</dbReference>
<evidence type="ECO:0000256" key="1">
    <source>
        <dbReference type="ARBA" id="ARBA00009458"/>
    </source>
</evidence>
<name>A0A2I0MKP1_COLLI</name>
<dbReference type="Proteomes" id="UP000053872">
    <property type="component" value="Unassembled WGS sequence"/>
</dbReference>
<dbReference type="PANTHER" id="PTHR14965:SF1">
    <property type="entry name" value="APOPTOSIS FACILITATOR BCL-2-LIKE PROTEIN 14"/>
    <property type="match status" value="1"/>
</dbReference>
<keyword evidence="2" id="KW-0597">Phosphoprotein</keyword>
<evidence type="ECO:0000256" key="3">
    <source>
        <dbReference type="ARBA" id="ARBA00022703"/>
    </source>
</evidence>